<feature type="region of interest" description="Disordered" evidence="1">
    <location>
        <begin position="215"/>
        <end position="247"/>
    </location>
</feature>
<accession>A0A7M5WL57</accession>
<sequence length="247" mass="27618">MELFCFKMILLPCILLTVFFFGEMKANTIEVNRKNGLSFGDLYVPPGGIAECSRYGGVDFFSSSCQCKNAQGILGTFTDQCDYDLKTSSGCEWQIHQSNSPFYMDSATDILNKVFIGTDKTTFVTNCKDIAYLGAKIWENGKWNSFAADQFDKEKIGNQYLLKWINGQQPNTQDWTKYVGQLFRINLGCLPLEGNQFQPNCLLVKIKGKREYTTGNLPPTIPATTTSQHTKTGLTDQPATQTTTAPK</sequence>
<dbReference type="Proteomes" id="UP000594262">
    <property type="component" value="Unplaced"/>
</dbReference>
<protein>
    <recommendedName>
        <fullName evidence="5">Cnidarian restricted protein</fullName>
    </recommendedName>
</protein>
<evidence type="ECO:0000256" key="2">
    <source>
        <dbReference type="SAM" id="SignalP"/>
    </source>
</evidence>
<evidence type="ECO:0000256" key="1">
    <source>
        <dbReference type="SAM" id="MobiDB-lite"/>
    </source>
</evidence>
<organism evidence="3 4">
    <name type="scientific">Clytia hemisphaerica</name>
    <dbReference type="NCBI Taxonomy" id="252671"/>
    <lineage>
        <taxon>Eukaryota</taxon>
        <taxon>Metazoa</taxon>
        <taxon>Cnidaria</taxon>
        <taxon>Hydrozoa</taxon>
        <taxon>Hydroidolina</taxon>
        <taxon>Leptothecata</taxon>
        <taxon>Obeliida</taxon>
        <taxon>Clytiidae</taxon>
        <taxon>Clytia</taxon>
    </lineage>
</organism>
<evidence type="ECO:0000313" key="3">
    <source>
        <dbReference type="EnsemblMetazoa" id="CLYHEMP008743.1"/>
    </source>
</evidence>
<evidence type="ECO:0000313" key="4">
    <source>
        <dbReference type="Proteomes" id="UP000594262"/>
    </source>
</evidence>
<feature type="signal peptide" evidence="2">
    <location>
        <begin position="1"/>
        <end position="26"/>
    </location>
</feature>
<evidence type="ECO:0008006" key="5">
    <source>
        <dbReference type="Google" id="ProtNLM"/>
    </source>
</evidence>
<dbReference type="EnsemblMetazoa" id="CLYHEMT008743.1">
    <property type="protein sequence ID" value="CLYHEMP008743.1"/>
    <property type="gene ID" value="CLYHEMG008743"/>
</dbReference>
<dbReference type="AlphaFoldDB" id="A0A7M5WL57"/>
<proteinExistence type="predicted"/>
<reference evidence="3" key="1">
    <citation type="submission" date="2021-01" db="UniProtKB">
        <authorList>
            <consortium name="EnsemblMetazoa"/>
        </authorList>
    </citation>
    <scope>IDENTIFICATION</scope>
</reference>
<feature type="chain" id="PRO_5029474287" description="Cnidarian restricted protein" evidence="2">
    <location>
        <begin position="27"/>
        <end position="247"/>
    </location>
</feature>
<name>A0A7M5WL57_9CNID</name>
<keyword evidence="4" id="KW-1185">Reference proteome</keyword>
<feature type="compositionally biased region" description="Polar residues" evidence="1">
    <location>
        <begin position="215"/>
        <end position="235"/>
    </location>
</feature>
<keyword evidence="2" id="KW-0732">Signal</keyword>
<feature type="compositionally biased region" description="Low complexity" evidence="1">
    <location>
        <begin position="237"/>
        <end position="247"/>
    </location>
</feature>